<evidence type="ECO:0008006" key="3">
    <source>
        <dbReference type="Google" id="ProtNLM"/>
    </source>
</evidence>
<keyword evidence="2" id="KW-1185">Reference proteome</keyword>
<evidence type="ECO:0000313" key="1">
    <source>
        <dbReference type="EMBL" id="QQT54302.1"/>
    </source>
</evidence>
<gene>
    <name evidence="1" type="ORF">I6I98_03340</name>
</gene>
<dbReference type="Proteomes" id="UP000595498">
    <property type="component" value="Chromosome"/>
</dbReference>
<evidence type="ECO:0000313" key="2">
    <source>
        <dbReference type="Proteomes" id="UP000595498"/>
    </source>
</evidence>
<proteinExistence type="predicted"/>
<name>A0ABX7CQD4_SPHMU</name>
<sequence>MQGVSSDLIYLPKSVDEVNFVNAVDKSGKVLFTIDEQKKAYTEFINNNGLTKYQGTNFLTVVDNKTDKLTFNMNSLSGALVKDVTKNVSNVSTTWSAVLGFRYTF</sequence>
<accession>A0ABX7CQD4</accession>
<reference evidence="1 2" key="1">
    <citation type="submission" date="2021-01" db="EMBL/GenBank/DDBJ databases">
        <title>FDA dAtabase for Regulatory Grade micrObial Sequences (FDA-ARGOS): Supporting development and validation of Infectious Disease Dx tests.</title>
        <authorList>
            <person name="Sproer C."/>
            <person name="Gronow S."/>
            <person name="Severitt S."/>
            <person name="Schroder I."/>
            <person name="Tallon L."/>
            <person name="Sadzewicz L."/>
            <person name="Zhao X."/>
            <person name="Boylan J."/>
            <person name="Ott S."/>
            <person name="Bowen H."/>
            <person name="Vavikolanu K."/>
            <person name="Mehta A."/>
            <person name="Aluvathingal J."/>
            <person name="Nadendla S."/>
            <person name="Lowell S."/>
            <person name="Myers T."/>
            <person name="Yan Y."/>
            <person name="Sichtig H."/>
        </authorList>
    </citation>
    <scope>NUCLEOTIDE SEQUENCE [LARGE SCALE GENOMIC DNA]</scope>
    <source>
        <strain evidence="1 2">FDAARGOS_1141</strain>
    </source>
</reference>
<organism evidence="1 2">
    <name type="scientific">Sphingobacterium multivorum</name>
    <dbReference type="NCBI Taxonomy" id="28454"/>
    <lineage>
        <taxon>Bacteria</taxon>
        <taxon>Pseudomonadati</taxon>
        <taxon>Bacteroidota</taxon>
        <taxon>Sphingobacteriia</taxon>
        <taxon>Sphingobacteriales</taxon>
        <taxon>Sphingobacteriaceae</taxon>
        <taxon>Sphingobacterium</taxon>
    </lineage>
</organism>
<dbReference type="EMBL" id="CP068224">
    <property type="protein sequence ID" value="QQT54302.1"/>
    <property type="molecule type" value="Genomic_DNA"/>
</dbReference>
<protein>
    <recommendedName>
        <fullName evidence="3">Outer membrane protein beta-barrel domain-containing protein</fullName>
    </recommendedName>
</protein>